<dbReference type="RefSeq" id="WP_076342349.1">
    <property type="nucleotide sequence ID" value="NZ_CAPZTK010000234.1"/>
</dbReference>
<keyword evidence="1" id="KW-1133">Transmembrane helix</keyword>
<keyword evidence="1" id="KW-0472">Membrane</keyword>
<keyword evidence="1" id="KW-0812">Transmembrane</keyword>
<proteinExistence type="predicted"/>
<dbReference type="GeneID" id="78276532"/>
<dbReference type="EMBL" id="MPKA01000139">
    <property type="protein sequence ID" value="OLU43864.1"/>
    <property type="molecule type" value="Genomic_DNA"/>
</dbReference>
<sequence>MKTYYIQDTLENELDYTNFVQRVGKDHIQLFKKGEEPALHDPYSVWIYDERDWMPELGLMAVFPKQSVQFKTFSSIPRYDLAMKILSVFLIIASLVCTILWITSGSTKLFGMMLLCFGSLIYLIFKPMSIYLILLFVVLFFNILYFF</sequence>
<evidence type="ECO:0000313" key="2">
    <source>
        <dbReference type="EMBL" id="OLU43864.1"/>
    </source>
</evidence>
<comment type="caution">
    <text evidence="2">The sequence shown here is derived from an EMBL/GenBank/DDBJ whole genome shotgun (WGS) entry which is preliminary data.</text>
</comment>
<keyword evidence="3" id="KW-1185">Reference proteome</keyword>
<dbReference type="AlphaFoldDB" id="A0A1U7NJL9"/>
<protein>
    <submittedName>
        <fullName evidence="2">Uncharacterized protein</fullName>
    </submittedName>
</protein>
<feature type="transmembrane region" description="Helical" evidence="1">
    <location>
        <begin position="81"/>
        <end position="103"/>
    </location>
</feature>
<accession>A0A1U7NJL9</accession>
<name>A0A1U7NJL9_9FIRM</name>
<dbReference type="Proteomes" id="UP000186705">
    <property type="component" value="Unassembled WGS sequence"/>
</dbReference>
<dbReference type="STRING" id="1862672.BO225_11390"/>
<evidence type="ECO:0000256" key="1">
    <source>
        <dbReference type="SAM" id="Phobius"/>
    </source>
</evidence>
<organism evidence="2 3">
    <name type="scientific">Dubosiella newyorkensis</name>
    <dbReference type="NCBI Taxonomy" id="1862672"/>
    <lineage>
        <taxon>Bacteria</taxon>
        <taxon>Bacillati</taxon>
        <taxon>Bacillota</taxon>
        <taxon>Erysipelotrichia</taxon>
        <taxon>Erysipelotrichales</taxon>
        <taxon>Erysipelotrichaceae</taxon>
        <taxon>Dubosiella</taxon>
    </lineage>
</organism>
<gene>
    <name evidence="2" type="ORF">BO225_11390</name>
</gene>
<evidence type="ECO:0000313" key="3">
    <source>
        <dbReference type="Proteomes" id="UP000186705"/>
    </source>
</evidence>
<feature type="transmembrane region" description="Helical" evidence="1">
    <location>
        <begin position="130"/>
        <end position="146"/>
    </location>
</feature>
<reference evidence="2 3" key="1">
    <citation type="submission" date="2016-11" db="EMBL/GenBank/DDBJ databases">
        <title>Description of two novel members of the family Erysipelotrichaceae: Ileibacterium lipovorans gen. nov., sp. nov. and Dubosiella newyorkensis, gen. nov., sp. nov.</title>
        <authorList>
            <person name="Cox L.M."/>
            <person name="Sohn J."/>
            <person name="Tyrrell K.L."/>
            <person name="Citron D.M."/>
            <person name="Lawson P.A."/>
            <person name="Patel N.B."/>
            <person name="Iizumi T."/>
            <person name="Perez-Perez G.I."/>
            <person name="Goldstein E.J."/>
            <person name="Blaser M.J."/>
        </authorList>
    </citation>
    <scope>NUCLEOTIDE SEQUENCE [LARGE SCALE GENOMIC DNA]</scope>
    <source>
        <strain evidence="2 3">NYU-BL-A4</strain>
    </source>
</reference>